<reference evidence="10 11" key="1">
    <citation type="submission" date="2016-10" db="EMBL/GenBank/DDBJ databases">
        <authorList>
            <person name="de Groot N.N."/>
        </authorList>
    </citation>
    <scope>NUCLEOTIDE SEQUENCE [LARGE SCALE GENOMIC DNA]</scope>
    <source>
        <strain evidence="10 11">CGMCC 1.6291</strain>
    </source>
</reference>
<accession>A0A1H8TK44</accession>
<dbReference type="Proteomes" id="UP000199657">
    <property type="component" value="Unassembled WGS sequence"/>
</dbReference>
<dbReference type="Gene3D" id="3.40.50.150">
    <property type="entry name" value="Vaccinia Virus protein VP39"/>
    <property type="match status" value="1"/>
</dbReference>
<dbReference type="PANTHER" id="PTHR13090">
    <property type="entry name" value="ARGININE-HYDROXYLASE NDUFAF5, MITOCHONDRIAL"/>
    <property type="match status" value="1"/>
</dbReference>
<dbReference type="SUPFAM" id="SSF53335">
    <property type="entry name" value="S-adenosyl-L-methionine-dependent methyltransferases"/>
    <property type="match status" value="1"/>
</dbReference>
<dbReference type="GO" id="GO:0010340">
    <property type="term" value="F:carboxyl-O-methyltransferase activity"/>
    <property type="evidence" value="ECO:0007669"/>
    <property type="project" value="UniProtKB-UniRule"/>
</dbReference>
<dbReference type="InterPro" id="IPR050602">
    <property type="entry name" value="Malonyl-ACP_OMT"/>
</dbReference>
<dbReference type="GO" id="GO:0032259">
    <property type="term" value="P:methylation"/>
    <property type="evidence" value="ECO:0007669"/>
    <property type="project" value="UniProtKB-KW"/>
</dbReference>
<dbReference type="HAMAP" id="MF_00835">
    <property type="entry name" value="BioC"/>
    <property type="match status" value="1"/>
</dbReference>
<dbReference type="InterPro" id="IPR013216">
    <property type="entry name" value="Methyltransf_11"/>
</dbReference>
<dbReference type="UniPathway" id="UPA00078"/>
<evidence type="ECO:0000256" key="8">
    <source>
        <dbReference type="HAMAP-Rule" id="MF_00835"/>
    </source>
</evidence>
<dbReference type="InterPro" id="IPR011814">
    <property type="entry name" value="BioC"/>
</dbReference>
<dbReference type="PANTHER" id="PTHR13090:SF1">
    <property type="entry name" value="ARGININE-HYDROXYLASE NDUFAF5, MITOCHONDRIAL"/>
    <property type="match status" value="1"/>
</dbReference>
<comment type="pathway">
    <text evidence="2 8">Cofactor biosynthesis; biotin biosynthesis.</text>
</comment>
<dbReference type="RefSeq" id="WP_091643632.1">
    <property type="nucleotide sequence ID" value="NZ_FOEG01000004.1"/>
</dbReference>
<evidence type="ECO:0000256" key="2">
    <source>
        <dbReference type="ARBA" id="ARBA00004746"/>
    </source>
</evidence>
<protein>
    <recommendedName>
        <fullName evidence="3 8">Malonyl-[acyl-carrier protein] O-methyltransferase</fullName>
        <shortName evidence="8">Malonyl-ACP O-methyltransferase</shortName>
        <ecNumber evidence="3 8">2.1.1.197</ecNumber>
    </recommendedName>
    <alternativeName>
        <fullName evidence="8">Biotin synthesis protein BioC</fullName>
    </alternativeName>
</protein>
<dbReference type="CDD" id="cd02440">
    <property type="entry name" value="AdoMet_MTases"/>
    <property type="match status" value="1"/>
</dbReference>
<evidence type="ECO:0000256" key="5">
    <source>
        <dbReference type="ARBA" id="ARBA00022679"/>
    </source>
</evidence>
<keyword evidence="4 8" id="KW-0489">Methyltransferase</keyword>
<organism evidence="10 11">
    <name type="scientific">Aquisalimonas asiatica</name>
    <dbReference type="NCBI Taxonomy" id="406100"/>
    <lineage>
        <taxon>Bacteria</taxon>
        <taxon>Pseudomonadati</taxon>
        <taxon>Pseudomonadota</taxon>
        <taxon>Gammaproteobacteria</taxon>
        <taxon>Chromatiales</taxon>
        <taxon>Ectothiorhodospiraceae</taxon>
        <taxon>Aquisalimonas</taxon>
    </lineage>
</organism>
<evidence type="ECO:0000256" key="1">
    <source>
        <dbReference type="ARBA" id="ARBA00000852"/>
    </source>
</evidence>
<feature type="domain" description="Methyltransferase type 11" evidence="9">
    <location>
        <begin position="53"/>
        <end position="149"/>
    </location>
</feature>
<dbReference type="GO" id="GO:0009102">
    <property type="term" value="P:biotin biosynthetic process"/>
    <property type="evidence" value="ECO:0007669"/>
    <property type="project" value="UniProtKB-UniRule"/>
</dbReference>
<evidence type="ECO:0000256" key="6">
    <source>
        <dbReference type="ARBA" id="ARBA00022691"/>
    </source>
</evidence>
<dbReference type="STRING" id="406100.SAMN04488052_104258"/>
<evidence type="ECO:0000256" key="7">
    <source>
        <dbReference type="ARBA" id="ARBA00022756"/>
    </source>
</evidence>
<keyword evidence="11" id="KW-1185">Reference proteome</keyword>
<comment type="similarity">
    <text evidence="8">Belongs to the methyltransferase superfamily.</text>
</comment>
<dbReference type="GO" id="GO:0008757">
    <property type="term" value="F:S-adenosylmethionine-dependent methyltransferase activity"/>
    <property type="evidence" value="ECO:0007669"/>
    <property type="project" value="InterPro"/>
</dbReference>
<dbReference type="EC" id="2.1.1.197" evidence="3 8"/>
<name>A0A1H8TK44_9GAMM</name>
<keyword evidence="5 8" id="KW-0808">Transferase</keyword>
<dbReference type="Pfam" id="PF08241">
    <property type="entry name" value="Methyltransf_11"/>
    <property type="match status" value="1"/>
</dbReference>
<gene>
    <name evidence="8" type="primary">bioC</name>
    <name evidence="10" type="ORF">SAMN04488052_104258</name>
</gene>
<sequence length="297" mass="33229">MSTESGKRDKAAIRRAFDAAAETYDAAAVLQHEVGRRMLDRLDFIRLQPQRILDIGAGTGHATAALRKRYRKANVVAFDLSTAMLAHSRRHGSWLRPVPAVCGDAEALPFADRSVDLIFSSATFQWCADLDRLFEECQRVLRPDGLLMFSTFGPDTLKELRESWSDADGYRHVNRFVDMHDIGDALVSARFADPVMDMEYFNMTYASAGDLMRDLKAIGAQTVTGGRVPGLTGRARLQRMVDAYDRYRDSDGRLPATWEIVYGHAWATDRMPQRRDEQTGAVTVSLDAFRSSLKGGD</sequence>
<keyword evidence="7 8" id="KW-0093">Biotin biosynthesis</keyword>
<keyword evidence="6 8" id="KW-0949">S-adenosyl-L-methionine</keyword>
<dbReference type="NCBIfam" id="TIGR02072">
    <property type="entry name" value="BioC"/>
    <property type="match status" value="1"/>
</dbReference>
<dbReference type="InterPro" id="IPR029063">
    <property type="entry name" value="SAM-dependent_MTases_sf"/>
</dbReference>
<proteinExistence type="inferred from homology"/>
<evidence type="ECO:0000313" key="11">
    <source>
        <dbReference type="Proteomes" id="UP000199657"/>
    </source>
</evidence>
<dbReference type="GO" id="GO:0102130">
    <property type="term" value="F:malonyl-CoA methyltransferase activity"/>
    <property type="evidence" value="ECO:0007669"/>
    <property type="project" value="UniProtKB-EC"/>
</dbReference>
<evidence type="ECO:0000259" key="9">
    <source>
        <dbReference type="Pfam" id="PF08241"/>
    </source>
</evidence>
<dbReference type="AlphaFoldDB" id="A0A1H8TK44"/>
<dbReference type="EMBL" id="FOEG01000004">
    <property type="protein sequence ID" value="SEO91225.1"/>
    <property type="molecule type" value="Genomic_DNA"/>
</dbReference>
<evidence type="ECO:0000313" key="10">
    <source>
        <dbReference type="EMBL" id="SEO91225.1"/>
    </source>
</evidence>
<comment type="function">
    <text evidence="8">Converts the free carboxyl group of a malonyl-thioester to its methyl ester by transfer of a methyl group from S-adenosyl-L-methionine (SAM). It allows to synthesize pimeloyl-ACP via the fatty acid synthetic pathway.</text>
</comment>
<comment type="catalytic activity">
    <reaction evidence="1 8">
        <text>malonyl-[ACP] + S-adenosyl-L-methionine = malonyl-[ACP] methyl ester + S-adenosyl-L-homocysteine</text>
        <dbReference type="Rhea" id="RHEA:17105"/>
        <dbReference type="Rhea" id="RHEA-COMP:9623"/>
        <dbReference type="Rhea" id="RHEA-COMP:9954"/>
        <dbReference type="ChEBI" id="CHEBI:57856"/>
        <dbReference type="ChEBI" id="CHEBI:59789"/>
        <dbReference type="ChEBI" id="CHEBI:78449"/>
        <dbReference type="ChEBI" id="CHEBI:78845"/>
        <dbReference type="EC" id="2.1.1.197"/>
    </reaction>
</comment>
<dbReference type="OrthoDB" id="9760689at2"/>
<evidence type="ECO:0000256" key="4">
    <source>
        <dbReference type="ARBA" id="ARBA00022603"/>
    </source>
</evidence>
<evidence type="ECO:0000256" key="3">
    <source>
        <dbReference type="ARBA" id="ARBA00012327"/>
    </source>
</evidence>